<evidence type="ECO:0000256" key="1">
    <source>
        <dbReference type="ARBA" id="ARBA00006096"/>
    </source>
</evidence>
<gene>
    <name evidence="3" type="ORF">UFOPK1380_00880</name>
    <name evidence="4" type="ORF">UFOPK1778_00130</name>
    <name evidence="5" type="ORF">UFOPK1863_00080</name>
    <name evidence="6" type="ORF">UFOPK2689_00492</name>
    <name evidence="7" type="ORF">UFOPK4095_00486</name>
</gene>
<keyword evidence="2" id="KW-0378">Hydrolase</keyword>
<dbReference type="GO" id="GO:0000270">
    <property type="term" value="P:peptidoglycan metabolic process"/>
    <property type="evidence" value="ECO:0007669"/>
    <property type="project" value="TreeGrafter"/>
</dbReference>
<comment type="similarity">
    <text evidence="1">Belongs to the peptidase S13 family.</text>
</comment>
<dbReference type="EMBL" id="CAEZYL010000020">
    <property type="protein sequence ID" value="CAB4720299.1"/>
    <property type="molecule type" value="Genomic_DNA"/>
</dbReference>
<dbReference type="SUPFAM" id="SSF56601">
    <property type="entry name" value="beta-lactamase/transpeptidase-like"/>
    <property type="match status" value="1"/>
</dbReference>
<organism evidence="4">
    <name type="scientific">freshwater metagenome</name>
    <dbReference type="NCBI Taxonomy" id="449393"/>
    <lineage>
        <taxon>unclassified sequences</taxon>
        <taxon>metagenomes</taxon>
        <taxon>ecological metagenomes</taxon>
    </lineage>
</organism>
<dbReference type="Pfam" id="PF02113">
    <property type="entry name" value="Peptidase_S13"/>
    <property type="match status" value="2"/>
</dbReference>
<dbReference type="Gene3D" id="3.40.710.10">
    <property type="entry name" value="DD-peptidase/beta-lactamase superfamily"/>
    <property type="match status" value="2"/>
</dbReference>
<dbReference type="GO" id="GO:0006508">
    <property type="term" value="P:proteolysis"/>
    <property type="evidence" value="ECO:0007669"/>
    <property type="project" value="InterPro"/>
</dbReference>
<reference evidence="4" key="1">
    <citation type="submission" date="2020-05" db="EMBL/GenBank/DDBJ databases">
        <authorList>
            <person name="Chiriac C."/>
            <person name="Salcher M."/>
            <person name="Ghai R."/>
            <person name="Kavagutti S V."/>
        </authorList>
    </citation>
    <scope>NUCLEOTIDE SEQUENCE</scope>
</reference>
<dbReference type="InterPro" id="IPR012338">
    <property type="entry name" value="Beta-lactam/transpept-like"/>
</dbReference>
<dbReference type="GO" id="GO:0004185">
    <property type="term" value="F:serine-type carboxypeptidase activity"/>
    <property type="evidence" value="ECO:0007669"/>
    <property type="project" value="InterPro"/>
</dbReference>
<dbReference type="EMBL" id="CAEZUD010000003">
    <property type="protein sequence ID" value="CAB4582982.1"/>
    <property type="molecule type" value="Genomic_DNA"/>
</dbReference>
<sequence length="374" mass="39899">MRMKLITLAVITAVSGVLAPPARALSLPQSFINYASSPVLAKPGIILIDPATSETIYSNKPDLGRAPASVMKLLSATLASSALNLDSSFHTSIAAESEPDRYLLTGEFDPWLSLSSYESKKYGAAFSPSLIYSAIKASPGAKRIVIDYYGLYEKDLEQLKKYFRGKVYLSINKLPTAASVEEKVVTPLATVTSPKIADILKFTLLWSDNTKADRIAKLAAKALGYPAGPVGVQMALEKVLGELGVSTAGLDVYDGSGLSKANRVSVRTIAELLVKIKDNPTYAAIYQGLPLAGKSGTLRTRFTEDAPKAVGLVKAKTGWINGTVSLAGYVTVGIEEYVFAVIADRITPTEPKRQAARVAIDKMLATIAKPKPSV</sequence>
<dbReference type="AlphaFoldDB" id="A0A6J6F2D2"/>
<dbReference type="EMBL" id="CAEZSC010000053">
    <property type="protein sequence ID" value="CAB4537977.1"/>
    <property type="molecule type" value="Genomic_DNA"/>
</dbReference>
<dbReference type="EMBL" id="CAFBPI010000020">
    <property type="protein sequence ID" value="CAB5011378.1"/>
    <property type="molecule type" value="Genomic_DNA"/>
</dbReference>
<name>A0A6J6F2D2_9ZZZZ</name>
<dbReference type="PANTHER" id="PTHR30023:SF0">
    <property type="entry name" value="PENICILLIN-SENSITIVE CARBOXYPEPTIDASE A"/>
    <property type="match status" value="1"/>
</dbReference>
<protein>
    <submittedName>
        <fullName evidence="4">Unannotated protein</fullName>
    </submittedName>
</protein>
<evidence type="ECO:0000313" key="5">
    <source>
        <dbReference type="EMBL" id="CAB4605857.1"/>
    </source>
</evidence>
<evidence type="ECO:0000256" key="2">
    <source>
        <dbReference type="ARBA" id="ARBA00022801"/>
    </source>
</evidence>
<evidence type="ECO:0000313" key="4">
    <source>
        <dbReference type="EMBL" id="CAB4582982.1"/>
    </source>
</evidence>
<proteinExistence type="inferred from homology"/>
<dbReference type="PRINTS" id="PR00922">
    <property type="entry name" value="DADACBPTASE3"/>
</dbReference>
<evidence type="ECO:0000313" key="6">
    <source>
        <dbReference type="EMBL" id="CAB4720299.1"/>
    </source>
</evidence>
<dbReference type="EMBL" id="CAEZUY010000003">
    <property type="protein sequence ID" value="CAB4605857.1"/>
    <property type="molecule type" value="Genomic_DNA"/>
</dbReference>
<dbReference type="PANTHER" id="PTHR30023">
    <property type="entry name" value="D-ALANYL-D-ALANINE CARBOXYPEPTIDASE"/>
    <property type="match status" value="1"/>
</dbReference>
<evidence type="ECO:0000313" key="3">
    <source>
        <dbReference type="EMBL" id="CAB4537977.1"/>
    </source>
</evidence>
<evidence type="ECO:0000313" key="7">
    <source>
        <dbReference type="EMBL" id="CAB5011378.1"/>
    </source>
</evidence>
<accession>A0A6J6F2D2</accession>
<dbReference type="InterPro" id="IPR000667">
    <property type="entry name" value="Peptidase_S13"/>
</dbReference>